<dbReference type="Pfam" id="PF22191">
    <property type="entry name" value="IBR_1"/>
    <property type="match status" value="1"/>
</dbReference>
<dbReference type="CDD" id="cd20360">
    <property type="entry name" value="Rcat_RBR_TRIAD1"/>
    <property type="match status" value="1"/>
</dbReference>
<dbReference type="PROSITE" id="PS00518">
    <property type="entry name" value="ZF_RING_1"/>
    <property type="match status" value="1"/>
</dbReference>
<gene>
    <name evidence="13" type="ORF">IV203_008970</name>
</gene>
<dbReference type="GO" id="GO:0008270">
    <property type="term" value="F:zinc ion binding"/>
    <property type="evidence" value="ECO:0007669"/>
    <property type="project" value="UniProtKB-KW"/>
</dbReference>
<feature type="domain" description="RING-type" evidence="12">
    <location>
        <begin position="126"/>
        <end position="343"/>
    </location>
</feature>
<dbReference type="FunFam" id="1.20.120.1750:FF:000022">
    <property type="entry name" value="RBR-type E3 ubiquitin transferase"/>
    <property type="match status" value="1"/>
</dbReference>
<accession>A0A9K3KZZ2</accession>
<dbReference type="PANTHER" id="PTHR11685">
    <property type="entry name" value="RBR FAMILY RING FINGER AND IBR DOMAIN-CONTAINING"/>
    <property type="match status" value="1"/>
</dbReference>
<dbReference type="InterPro" id="IPR031127">
    <property type="entry name" value="E3_UB_ligase_RBR"/>
</dbReference>
<comment type="catalytic activity">
    <reaction evidence="1">
        <text>[E2 ubiquitin-conjugating enzyme]-S-ubiquitinyl-L-cysteine + [acceptor protein]-L-lysine = [E2 ubiquitin-conjugating enzyme]-L-cysteine + [acceptor protein]-N(6)-ubiquitinyl-L-lysine.</text>
        <dbReference type="EC" id="2.3.2.31"/>
    </reaction>
</comment>
<evidence type="ECO:0000313" key="14">
    <source>
        <dbReference type="Proteomes" id="UP000693970"/>
    </source>
</evidence>
<dbReference type="PROSITE" id="PS50089">
    <property type="entry name" value="ZF_RING_2"/>
    <property type="match status" value="1"/>
</dbReference>
<proteinExistence type="predicted"/>
<keyword evidence="3" id="KW-0808">Transferase</keyword>
<evidence type="ECO:0000256" key="8">
    <source>
        <dbReference type="ARBA" id="ARBA00022833"/>
    </source>
</evidence>
<dbReference type="InterPro" id="IPR045840">
    <property type="entry name" value="Ariadne"/>
</dbReference>
<comment type="caution">
    <text evidence="13">The sequence shown here is derived from an EMBL/GenBank/DDBJ whole genome shotgun (WGS) entry which is preliminary data.</text>
</comment>
<dbReference type="EMBL" id="JAGRRH010000017">
    <property type="protein sequence ID" value="KAG7352922.1"/>
    <property type="molecule type" value="Genomic_DNA"/>
</dbReference>
<evidence type="ECO:0000256" key="2">
    <source>
        <dbReference type="ARBA" id="ARBA00012251"/>
    </source>
</evidence>
<evidence type="ECO:0000256" key="4">
    <source>
        <dbReference type="ARBA" id="ARBA00022723"/>
    </source>
</evidence>
<evidence type="ECO:0000256" key="5">
    <source>
        <dbReference type="ARBA" id="ARBA00022737"/>
    </source>
</evidence>
<dbReference type="InterPro" id="IPR044066">
    <property type="entry name" value="TRIAD_supradom"/>
</dbReference>
<dbReference type="InterPro" id="IPR018957">
    <property type="entry name" value="Znf_C3HC4_RING-type"/>
</dbReference>
<evidence type="ECO:0000259" key="12">
    <source>
        <dbReference type="PROSITE" id="PS51873"/>
    </source>
</evidence>
<keyword evidence="7" id="KW-0833">Ubl conjugation pathway</keyword>
<name>A0A9K3KZZ2_9STRA</name>
<reference evidence="13" key="2">
    <citation type="submission" date="2021-04" db="EMBL/GenBank/DDBJ databases">
        <authorList>
            <person name="Podell S."/>
        </authorList>
    </citation>
    <scope>NUCLEOTIDE SEQUENCE</scope>
    <source>
        <strain evidence="13">Hildebrandi</strain>
    </source>
</reference>
<evidence type="ECO:0000256" key="7">
    <source>
        <dbReference type="ARBA" id="ARBA00022786"/>
    </source>
</evidence>
<evidence type="ECO:0000256" key="9">
    <source>
        <dbReference type="PROSITE-ProRule" id="PRU00175"/>
    </source>
</evidence>
<evidence type="ECO:0000256" key="1">
    <source>
        <dbReference type="ARBA" id="ARBA00001798"/>
    </source>
</evidence>
<reference evidence="13" key="1">
    <citation type="journal article" date="2021" name="Sci. Rep.">
        <title>Diploid genomic architecture of Nitzschia inconspicua, an elite biomass production diatom.</title>
        <authorList>
            <person name="Oliver A."/>
            <person name="Podell S."/>
            <person name="Pinowska A."/>
            <person name="Traller J.C."/>
            <person name="Smith S.R."/>
            <person name="McClure R."/>
            <person name="Beliaev A."/>
            <person name="Bohutskyi P."/>
            <person name="Hill E.A."/>
            <person name="Rabines A."/>
            <person name="Zheng H."/>
            <person name="Allen L.Z."/>
            <person name="Kuo A."/>
            <person name="Grigoriev I.V."/>
            <person name="Allen A.E."/>
            <person name="Hazlebeck D."/>
            <person name="Allen E.E."/>
        </authorList>
    </citation>
    <scope>NUCLEOTIDE SEQUENCE</scope>
    <source>
        <strain evidence="13">Hildebrandi</strain>
    </source>
</reference>
<evidence type="ECO:0000256" key="6">
    <source>
        <dbReference type="ARBA" id="ARBA00022771"/>
    </source>
</evidence>
<dbReference type="Pfam" id="PF00097">
    <property type="entry name" value="zf-C3HC4"/>
    <property type="match status" value="1"/>
</dbReference>
<feature type="compositionally biased region" description="Acidic residues" evidence="10">
    <location>
        <begin position="1"/>
        <end position="26"/>
    </location>
</feature>
<evidence type="ECO:0000259" key="11">
    <source>
        <dbReference type="PROSITE" id="PS50089"/>
    </source>
</evidence>
<sequence length="500" mass="57329">MASDDDYEYDYSDEEDYVLEEDDDAMEWTNKAASADNPNAAPTISGPPKSGIRILPAKDLLPEMQGRLKDVTDMLDIPSAAAAVLLREYRWSKEQLMEGFCSNSEKLLKKCGVYHRCNPKPPLKNPGNNCPICYEPMEDEQKLAMPCGHEFCMDCWHDFCANIIQEEGPSCVLATCPQAECDEILTEEEVMVAAPDHLAKFQSYQLRNFVESNSMTRWCPGKGCERVACAPNASAMEQEGNVAHCDGCSTSFCLICGEEPHAPSGCKELHRWLEKCRNESETANWILANTKSCPKCVSRIEKNQGCNHMTCQRCKHEFCWICMGDWHDHGANTGGYYKCNKYDPNNGGPEDMSDAARAKRELDRYLHYYKRYHAHAEAQKFAKKQLKETEARMVLLQESSENAKWSDVEFLKTANEQLVECRRVLKYTYVFAYYMSTSALMQKERFEHHQEMLERFTENLSELSEKPLDQMDRTDVVNQTRVVDRFMKNILKYVEEGLDD</sequence>
<evidence type="ECO:0000256" key="3">
    <source>
        <dbReference type="ARBA" id="ARBA00022679"/>
    </source>
</evidence>
<dbReference type="Proteomes" id="UP000693970">
    <property type="component" value="Unassembled WGS sequence"/>
</dbReference>
<keyword evidence="4" id="KW-0479">Metal-binding</keyword>
<dbReference type="GO" id="GO:0061630">
    <property type="term" value="F:ubiquitin protein ligase activity"/>
    <property type="evidence" value="ECO:0007669"/>
    <property type="project" value="UniProtKB-EC"/>
</dbReference>
<dbReference type="InterPro" id="IPR017907">
    <property type="entry name" value="Znf_RING_CS"/>
</dbReference>
<dbReference type="Pfam" id="PF01485">
    <property type="entry name" value="IBR"/>
    <property type="match status" value="1"/>
</dbReference>
<dbReference type="Pfam" id="PF19422">
    <property type="entry name" value="Ariadne"/>
    <property type="match status" value="1"/>
</dbReference>
<dbReference type="EC" id="2.3.2.31" evidence="2"/>
<dbReference type="AlphaFoldDB" id="A0A9K3KZZ2"/>
<dbReference type="PROSITE" id="PS51873">
    <property type="entry name" value="TRIAD"/>
    <property type="match status" value="1"/>
</dbReference>
<dbReference type="GO" id="GO:0016567">
    <property type="term" value="P:protein ubiquitination"/>
    <property type="evidence" value="ECO:0007669"/>
    <property type="project" value="InterPro"/>
</dbReference>
<protein>
    <recommendedName>
        <fullName evidence="2">RBR-type E3 ubiquitin transferase</fullName>
        <ecNumber evidence="2">2.3.2.31</ecNumber>
    </recommendedName>
</protein>
<dbReference type="InterPro" id="IPR047556">
    <property type="entry name" value="Rcat_RBR_TRIAD1"/>
</dbReference>
<feature type="region of interest" description="Disordered" evidence="10">
    <location>
        <begin position="1"/>
        <end position="50"/>
    </location>
</feature>
<organism evidence="13 14">
    <name type="scientific">Nitzschia inconspicua</name>
    <dbReference type="NCBI Taxonomy" id="303405"/>
    <lineage>
        <taxon>Eukaryota</taxon>
        <taxon>Sar</taxon>
        <taxon>Stramenopiles</taxon>
        <taxon>Ochrophyta</taxon>
        <taxon>Bacillariophyta</taxon>
        <taxon>Bacillariophyceae</taxon>
        <taxon>Bacillariophycidae</taxon>
        <taxon>Bacillariales</taxon>
        <taxon>Bacillariaceae</taxon>
        <taxon>Nitzschia</taxon>
    </lineage>
</organism>
<feature type="domain" description="RING-type" evidence="11">
    <location>
        <begin position="130"/>
        <end position="177"/>
    </location>
</feature>
<keyword evidence="6 9" id="KW-0863">Zinc-finger</keyword>
<dbReference type="InterPro" id="IPR048962">
    <property type="entry name" value="ARIH1-like_UBL"/>
</dbReference>
<keyword evidence="5" id="KW-0677">Repeat</keyword>
<dbReference type="InterPro" id="IPR002867">
    <property type="entry name" value="IBR_dom"/>
</dbReference>
<dbReference type="Pfam" id="PF21235">
    <property type="entry name" value="UBA_ARI1"/>
    <property type="match status" value="1"/>
</dbReference>
<dbReference type="InterPro" id="IPR001841">
    <property type="entry name" value="Znf_RING"/>
</dbReference>
<dbReference type="SMART" id="SM00647">
    <property type="entry name" value="IBR"/>
    <property type="match status" value="2"/>
</dbReference>
<dbReference type="OrthoDB" id="10009520at2759"/>
<keyword evidence="8" id="KW-0862">Zinc</keyword>
<keyword evidence="14" id="KW-1185">Reference proteome</keyword>
<evidence type="ECO:0000256" key="10">
    <source>
        <dbReference type="SAM" id="MobiDB-lite"/>
    </source>
</evidence>
<evidence type="ECO:0000313" key="13">
    <source>
        <dbReference type="EMBL" id="KAG7352922.1"/>
    </source>
</evidence>